<feature type="region of interest" description="Disordered" evidence="1">
    <location>
        <begin position="80"/>
        <end position="109"/>
    </location>
</feature>
<evidence type="ECO:0000256" key="1">
    <source>
        <dbReference type="SAM" id="MobiDB-lite"/>
    </source>
</evidence>
<protein>
    <submittedName>
        <fullName evidence="2">Uncharacterized protein</fullName>
    </submittedName>
</protein>
<dbReference type="EMBL" id="KK107260">
    <property type="protein sequence ID" value="EZA54011.1"/>
    <property type="molecule type" value="Genomic_DNA"/>
</dbReference>
<reference evidence="2 3" key="1">
    <citation type="journal article" date="2014" name="Curr. Biol.">
        <title>The genome of the clonal raider ant Cerapachys biroi.</title>
        <authorList>
            <person name="Oxley P.R."/>
            <person name="Ji L."/>
            <person name="Fetter-Pruneda I."/>
            <person name="McKenzie S.K."/>
            <person name="Li C."/>
            <person name="Hu H."/>
            <person name="Zhang G."/>
            <person name="Kronauer D.J."/>
        </authorList>
    </citation>
    <scope>NUCLEOTIDE SEQUENCE [LARGE SCALE GENOMIC DNA]</scope>
</reference>
<gene>
    <name evidence="2" type="ORF">X777_05860</name>
</gene>
<feature type="non-terminal residue" evidence="2">
    <location>
        <position position="1"/>
    </location>
</feature>
<organism evidence="2 3">
    <name type="scientific">Ooceraea biroi</name>
    <name type="common">Clonal raider ant</name>
    <name type="synonym">Cerapachys biroi</name>
    <dbReference type="NCBI Taxonomy" id="2015173"/>
    <lineage>
        <taxon>Eukaryota</taxon>
        <taxon>Metazoa</taxon>
        <taxon>Ecdysozoa</taxon>
        <taxon>Arthropoda</taxon>
        <taxon>Hexapoda</taxon>
        <taxon>Insecta</taxon>
        <taxon>Pterygota</taxon>
        <taxon>Neoptera</taxon>
        <taxon>Endopterygota</taxon>
        <taxon>Hymenoptera</taxon>
        <taxon>Apocrita</taxon>
        <taxon>Aculeata</taxon>
        <taxon>Formicoidea</taxon>
        <taxon>Formicidae</taxon>
        <taxon>Dorylinae</taxon>
        <taxon>Ooceraea</taxon>
    </lineage>
</organism>
<feature type="compositionally biased region" description="Gly residues" evidence="1">
    <location>
        <begin position="98"/>
        <end position="109"/>
    </location>
</feature>
<dbReference type="Proteomes" id="UP000053097">
    <property type="component" value="Unassembled WGS sequence"/>
</dbReference>
<dbReference type="AlphaFoldDB" id="A0A026WEB7"/>
<sequence>ECFLRLSFFNALMEMKSLRMKTTTPTKAGVQPTLRANLTPGVTCPHPSLNCPTSLLSHVRTSRLHVRTVLPETIRPGGAMECVNTPSELRHGRRGRDGGGSGGGGGDGGRGGGGLIFVRGCGNVQTGCRNRVEAEIVSGKITGDGRFIDVETITIGVCPTMR</sequence>
<keyword evidence="3" id="KW-1185">Reference proteome</keyword>
<accession>A0A026WEB7</accession>
<evidence type="ECO:0000313" key="2">
    <source>
        <dbReference type="EMBL" id="EZA54011.1"/>
    </source>
</evidence>
<name>A0A026WEB7_OOCBI</name>
<proteinExistence type="predicted"/>
<evidence type="ECO:0000313" key="3">
    <source>
        <dbReference type="Proteomes" id="UP000053097"/>
    </source>
</evidence>